<evidence type="ECO:0000313" key="3">
    <source>
        <dbReference type="Proteomes" id="UP000192578"/>
    </source>
</evidence>
<feature type="signal peptide" evidence="1">
    <location>
        <begin position="1"/>
        <end position="17"/>
    </location>
</feature>
<name>A0A9X6NAB1_HYPEX</name>
<evidence type="ECO:0000313" key="2">
    <source>
        <dbReference type="EMBL" id="OWA50687.1"/>
    </source>
</evidence>
<sequence length="180" mass="19837">MQGTVIVLATIFGVAYAGNVNGNQQPKLWDALSMLRGKTALTAEEIQAVVPNAVAGTDYPNLLVIPTPRTIQCDTNKPGFYADSSAQGRCQVYDRCDINGRLTSYLCPAATFATGFSMLTAPSRANLPTTLTVVSIKAKMLFSWILPRKVIKRHLPQLFSGSCNIYYHHRHKQILSNFHH</sequence>
<dbReference type="AlphaFoldDB" id="A0A9X6NAB1"/>
<dbReference type="EMBL" id="MTYJ01000199">
    <property type="protein sequence ID" value="OWA50687.1"/>
    <property type="molecule type" value="Genomic_DNA"/>
</dbReference>
<keyword evidence="3" id="KW-1185">Reference proteome</keyword>
<feature type="chain" id="PRO_5040737695" description="Chitin-binding type-2 domain-containing protein" evidence="1">
    <location>
        <begin position="18"/>
        <end position="180"/>
    </location>
</feature>
<protein>
    <recommendedName>
        <fullName evidence="4">Chitin-binding type-2 domain-containing protein</fullName>
    </recommendedName>
</protein>
<reference evidence="3" key="1">
    <citation type="submission" date="2017-01" db="EMBL/GenBank/DDBJ databases">
        <title>Comparative genomics of anhydrobiosis in the tardigrade Hypsibius dujardini.</title>
        <authorList>
            <person name="Yoshida Y."/>
            <person name="Koutsovoulos G."/>
            <person name="Laetsch D."/>
            <person name="Stevens L."/>
            <person name="Kumar S."/>
            <person name="Horikawa D."/>
            <person name="Ishino K."/>
            <person name="Komine S."/>
            <person name="Tomita M."/>
            <person name="Blaxter M."/>
            <person name="Arakawa K."/>
        </authorList>
    </citation>
    <scope>NUCLEOTIDE SEQUENCE [LARGE SCALE GENOMIC DNA]</scope>
    <source>
        <strain evidence="3">Z151</strain>
    </source>
</reference>
<organism evidence="2 3">
    <name type="scientific">Hypsibius exemplaris</name>
    <name type="common">Freshwater tardigrade</name>
    <dbReference type="NCBI Taxonomy" id="2072580"/>
    <lineage>
        <taxon>Eukaryota</taxon>
        <taxon>Metazoa</taxon>
        <taxon>Ecdysozoa</taxon>
        <taxon>Tardigrada</taxon>
        <taxon>Eutardigrada</taxon>
        <taxon>Parachela</taxon>
        <taxon>Hypsibioidea</taxon>
        <taxon>Hypsibiidae</taxon>
        <taxon>Hypsibius</taxon>
    </lineage>
</organism>
<dbReference type="Proteomes" id="UP000192578">
    <property type="component" value="Unassembled WGS sequence"/>
</dbReference>
<evidence type="ECO:0008006" key="4">
    <source>
        <dbReference type="Google" id="ProtNLM"/>
    </source>
</evidence>
<comment type="caution">
    <text evidence="2">The sequence shown here is derived from an EMBL/GenBank/DDBJ whole genome shotgun (WGS) entry which is preliminary data.</text>
</comment>
<keyword evidence="1" id="KW-0732">Signal</keyword>
<gene>
    <name evidence="2" type="ORF">BV898_15197</name>
</gene>
<evidence type="ECO:0000256" key="1">
    <source>
        <dbReference type="SAM" id="SignalP"/>
    </source>
</evidence>
<accession>A0A9X6NAB1</accession>
<proteinExistence type="predicted"/>